<accession>K0X2Z5</accession>
<dbReference type="eggNOG" id="ENOG5032V76">
    <property type="taxonomic scope" value="Bacteria"/>
</dbReference>
<feature type="transmembrane region" description="Helical" evidence="1">
    <location>
        <begin position="346"/>
        <end position="365"/>
    </location>
</feature>
<dbReference type="RefSeq" id="WP_008863008.1">
    <property type="nucleotide sequence ID" value="NZ_CAXSYG010000001.1"/>
</dbReference>
<evidence type="ECO:0000256" key="1">
    <source>
        <dbReference type="SAM" id="Phobius"/>
    </source>
</evidence>
<dbReference type="GeneID" id="77849810"/>
<proteinExistence type="predicted"/>
<feature type="transmembrane region" description="Helical" evidence="1">
    <location>
        <begin position="316"/>
        <end position="340"/>
    </location>
</feature>
<name>K0X2Z5_9BACT</name>
<sequence>MKSYSKFQNYLSLLMFITINILFYFKYLSKISIACGAITSVLYILFIIFLFKYKPTFGRKLVNVGIITFIIATSSLLFFIPKEIFTADRWIIIDLFWDSVSNGLYPYAEKTSIGNYPGAMPFYFLLCYPFYCIREIGFITVISIALLAFHFKRKSVQSYSLFFILSISSLCIYWEIFSRSTILINAVLFTLFLLYLERFRTFSTRQLIWSAVIGGLLFSIRNVFVLPLIVWGLYQLFQEKTSPKKIFLWGFVFLLSFAITFVPFIWLYPDEFWEINPFSTQSSLVSFHFIVLFVLIAIAGSFFCRNYNDVRFFSVLLLFGIVTIHFIEAVCQYSFTQALFQSKADISYYIFCIPYLLQILADTDYKRLMNPQT</sequence>
<feature type="transmembrane region" description="Helical" evidence="1">
    <location>
        <begin position="31"/>
        <end position="49"/>
    </location>
</feature>
<gene>
    <name evidence="2" type="ORF">HMPREF9448_02631</name>
</gene>
<feature type="transmembrane region" description="Helical" evidence="1">
    <location>
        <begin position="206"/>
        <end position="234"/>
    </location>
</feature>
<dbReference type="Proteomes" id="UP000006044">
    <property type="component" value="Unassembled WGS sequence"/>
</dbReference>
<keyword evidence="1" id="KW-0812">Transmembrane</keyword>
<dbReference type="OrthoDB" id="1327677at2"/>
<evidence type="ECO:0008006" key="4">
    <source>
        <dbReference type="Google" id="ProtNLM"/>
    </source>
</evidence>
<feature type="transmembrane region" description="Helical" evidence="1">
    <location>
        <begin position="61"/>
        <end position="80"/>
    </location>
</feature>
<dbReference type="STRING" id="742726.HMPREF9448_02631"/>
<keyword evidence="1" id="KW-0472">Membrane</keyword>
<dbReference type="EMBL" id="ADLE01000018">
    <property type="protein sequence ID" value="EJZ61954.1"/>
    <property type="molecule type" value="Genomic_DNA"/>
</dbReference>
<dbReference type="AlphaFoldDB" id="K0X2Z5"/>
<feature type="transmembrane region" description="Helical" evidence="1">
    <location>
        <begin position="246"/>
        <end position="266"/>
    </location>
</feature>
<protein>
    <recommendedName>
        <fullName evidence="4">Glycosyltransferase RgtA/B/C/D-like domain-containing protein</fullName>
    </recommendedName>
</protein>
<feature type="transmembrane region" description="Helical" evidence="1">
    <location>
        <begin position="286"/>
        <end position="304"/>
    </location>
</feature>
<feature type="transmembrane region" description="Helical" evidence="1">
    <location>
        <begin position="161"/>
        <end position="194"/>
    </location>
</feature>
<evidence type="ECO:0000313" key="3">
    <source>
        <dbReference type="Proteomes" id="UP000006044"/>
    </source>
</evidence>
<reference evidence="2 3" key="1">
    <citation type="submission" date="2012-08" db="EMBL/GenBank/DDBJ databases">
        <title>The Genome Sequence of Barnesiella intestinihominis YIT 11860.</title>
        <authorList>
            <consortium name="The Broad Institute Genome Sequencing Platform"/>
            <person name="Earl A."/>
            <person name="Ward D."/>
            <person name="Feldgarden M."/>
            <person name="Gevers D."/>
            <person name="Morotomi M."/>
            <person name="Walker B."/>
            <person name="Young S.K."/>
            <person name="Zeng Q."/>
            <person name="Gargeya S."/>
            <person name="Fitzgerald M."/>
            <person name="Haas B."/>
            <person name="Abouelleil A."/>
            <person name="Alvarado L."/>
            <person name="Arachchi H.M."/>
            <person name="Berlin A.M."/>
            <person name="Chapman S.B."/>
            <person name="Goldberg J."/>
            <person name="Griggs A."/>
            <person name="Gujja S."/>
            <person name="Hansen M."/>
            <person name="Howarth C."/>
            <person name="Imamovic A."/>
            <person name="Larimer J."/>
            <person name="McCowen C."/>
            <person name="Montmayeur A."/>
            <person name="Murphy C."/>
            <person name="Neiman D."/>
            <person name="Pearson M."/>
            <person name="Priest M."/>
            <person name="Roberts A."/>
            <person name="Saif S."/>
            <person name="Shea T."/>
            <person name="Sisk P."/>
            <person name="Sykes S."/>
            <person name="Wortman J."/>
            <person name="Nusbaum C."/>
            <person name="Birren B."/>
        </authorList>
    </citation>
    <scope>NUCLEOTIDE SEQUENCE [LARGE SCALE GENOMIC DNA]</scope>
    <source>
        <strain evidence="2 3">YIT 11860</strain>
    </source>
</reference>
<keyword evidence="3" id="KW-1185">Reference proteome</keyword>
<keyword evidence="1" id="KW-1133">Transmembrane helix</keyword>
<evidence type="ECO:0000313" key="2">
    <source>
        <dbReference type="EMBL" id="EJZ61954.1"/>
    </source>
</evidence>
<feature type="transmembrane region" description="Helical" evidence="1">
    <location>
        <begin position="122"/>
        <end position="149"/>
    </location>
</feature>
<organism evidence="2 3">
    <name type="scientific">Barnesiella intestinihominis YIT 11860</name>
    <dbReference type="NCBI Taxonomy" id="742726"/>
    <lineage>
        <taxon>Bacteria</taxon>
        <taxon>Pseudomonadati</taxon>
        <taxon>Bacteroidota</taxon>
        <taxon>Bacteroidia</taxon>
        <taxon>Bacteroidales</taxon>
        <taxon>Barnesiellaceae</taxon>
        <taxon>Barnesiella</taxon>
    </lineage>
</organism>
<comment type="caution">
    <text evidence="2">The sequence shown here is derived from an EMBL/GenBank/DDBJ whole genome shotgun (WGS) entry which is preliminary data.</text>
</comment>
<dbReference type="HOGENOM" id="CLU_741164_0_0_10"/>
<feature type="transmembrane region" description="Helical" evidence="1">
    <location>
        <begin position="7"/>
        <end position="25"/>
    </location>
</feature>